<reference evidence="1" key="1">
    <citation type="submission" date="2019-10" db="EMBL/GenBank/DDBJ databases">
        <authorList>
            <person name="Soares A.E.R."/>
            <person name="Aleixo A."/>
            <person name="Schneider P."/>
            <person name="Miyaki C.Y."/>
            <person name="Schneider M.P."/>
            <person name="Mello C."/>
            <person name="Vasconcelos A.T.R."/>
        </authorList>
    </citation>
    <scope>NUCLEOTIDE SEQUENCE</scope>
    <source>
        <tissue evidence="1">Muscle</tissue>
    </source>
</reference>
<sequence length="269" mass="30147">MNVVWRIFINQGKMSVKAMVQKVGGFNGMGTEDCVIKVALVSEVDIGGCLGHSNHEVIEFKISVDRRKSASKTSALDMRRVNFSLLREFYPCRKTHEVWAGRWIENWLSARSQRILINVTGTSGTSGTYRASLVRATNDVLQDSILVPVLFYLFINDLDEGADASSNMFPIVYVHDFEMLKSTSMNVGVSFLTLAGHSLPFQNQAWEEAILKKKPIVGEKKQMTEANVKEIIWSASHDVKMESESFLLYQALIGSWSILACCPLEQVES</sequence>
<protein>
    <submittedName>
        <fullName evidence="1">Uncharacterized protein</fullName>
    </submittedName>
</protein>
<evidence type="ECO:0000313" key="2">
    <source>
        <dbReference type="Proteomes" id="UP001145742"/>
    </source>
</evidence>
<dbReference type="EMBL" id="WHWB01033954">
    <property type="protein sequence ID" value="KAJ7415372.1"/>
    <property type="molecule type" value="Genomic_DNA"/>
</dbReference>
<accession>A0ABQ9DAH9</accession>
<keyword evidence="2" id="KW-1185">Reference proteome</keyword>
<proteinExistence type="predicted"/>
<gene>
    <name evidence="1" type="ORF">WISP_78589</name>
</gene>
<organism evidence="1 2">
    <name type="scientific">Willisornis vidua</name>
    <name type="common">Xingu scale-backed antbird</name>
    <dbReference type="NCBI Taxonomy" id="1566151"/>
    <lineage>
        <taxon>Eukaryota</taxon>
        <taxon>Metazoa</taxon>
        <taxon>Chordata</taxon>
        <taxon>Craniata</taxon>
        <taxon>Vertebrata</taxon>
        <taxon>Euteleostomi</taxon>
        <taxon>Archelosauria</taxon>
        <taxon>Archosauria</taxon>
        <taxon>Dinosauria</taxon>
        <taxon>Saurischia</taxon>
        <taxon>Theropoda</taxon>
        <taxon>Coelurosauria</taxon>
        <taxon>Aves</taxon>
        <taxon>Neognathae</taxon>
        <taxon>Neoaves</taxon>
        <taxon>Telluraves</taxon>
        <taxon>Australaves</taxon>
        <taxon>Passeriformes</taxon>
        <taxon>Thamnophilidae</taxon>
        <taxon>Willisornis</taxon>
    </lineage>
</organism>
<evidence type="ECO:0000313" key="1">
    <source>
        <dbReference type="EMBL" id="KAJ7415372.1"/>
    </source>
</evidence>
<name>A0ABQ9DAH9_9PASS</name>
<comment type="caution">
    <text evidence="1">The sequence shown here is derived from an EMBL/GenBank/DDBJ whole genome shotgun (WGS) entry which is preliminary data.</text>
</comment>
<dbReference type="Proteomes" id="UP001145742">
    <property type="component" value="Unassembled WGS sequence"/>
</dbReference>